<feature type="transmembrane region" description="Helical" evidence="1">
    <location>
        <begin position="12"/>
        <end position="32"/>
    </location>
</feature>
<dbReference type="RefSeq" id="WP_048887496.1">
    <property type="nucleotide sequence ID" value="NZ_LFEJ01000009.1"/>
</dbReference>
<feature type="transmembrane region" description="Helical" evidence="1">
    <location>
        <begin position="44"/>
        <end position="66"/>
    </location>
</feature>
<keyword evidence="1" id="KW-1133">Transmembrane helix</keyword>
<feature type="transmembrane region" description="Helical" evidence="1">
    <location>
        <begin position="78"/>
        <end position="101"/>
    </location>
</feature>
<organism evidence="2 3">
    <name type="scientific">Franconibacter pulveris</name>
    <dbReference type="NCBI Taxonomy" id="435910"/>
    <lineage>
        <taxon>Bacteria</taxon>
        <taxon>Pseudomonadati</taxon>
        <taxon>Pseudomonadota</taxon>
        <taxon>Gammaproteobacteria</taxon>
        <taxon>Enterobacterales</taxon>
        <taxon>Enterobacteriaceae</taxon>
        <taxon>Franconibacter</taxon>
    </lineage>
</organism>
<protein>
    <submittedName>
        <fullName evidence="2">Uncharacterized protein</fullName>
    </submittedName>
</protein>
<evidence type="ECO:0000313" key="2">
    <source>
        <dbReference type="EMBL" id="KMV35725.1"/>
    </source>
</evidence>
<dbReference type="AlphaFoldDB" id="A0A0J8VTC5"/>
<sequence>MQTIKDLATGRISLAQTFWGYGVCGNIILGLVGTSAINNEFLGFFILTLILKFLLFATVLSGITFIMRNDKITVWRILTFAVVLIEVIVGLIMAAALASVAF</sequence>
<accession>A0A0J8VTC5</accession>
<evidence type="ECO:0000256" key="1">
    <source>
        <dbReference type="SAM" id="Phobius"/>
    </source>
</evidence>
<comment type="caution">
    <text evidence="2">The sequence shown here is derived from an EMBL/GenBank/DDBJ whole genome shotgun (WGS) entry which is preliminary data.</text>
</comment>
<dbReference type="EMBL" id="LFEJ01000009">
    <property type="protein sequence ID" value="KMV35725.1"/>
    <property type="molecule type" value="Genomic_DNA"/>
</dbReference>
<dbReference type="Proteomes" id="UP000037315">
    <property type="component" value="Unassembled WGS sequence"/>
</dbReference>
<keyword evidence="3" id="KW-1185">Reference proteome</keyword>
<keyword evidence="1" id="KW-0812">Transmembrane</keyword>
<gene>
    <name evidence="2" type="ORF">ACH50_05225</name>
</gene>
<proteinExistence type="predicted"/>
<name>A0A0J8VTC5_9ENTR</name>
<dbReference type="PATRIC" id="fig|1656095.3.peg.1736"/>
<reference evidence="2 3" key="1">
    <citation type="submission" date="2015-06" db="EMBL/GenBank/DDBJ databases">
        <title>Genome sequencing of Cronobacter sp. strain DJ34 isolated from petroleum contaminated sludge of Duliajan Oil Fields, Assam, India.</title>
        <authorList>
            <person name="Pal S."/>
            <person name="Banerjee T.D."/>
            <person name="Roy A."/>
            <person name="Sar P."/>
            <person name="Kazy S.K."/>
        </authorList>
    </citation>
    <scope>NUCLEOTIDE SEQUENCE [LARGE SCALE GENOMIC DNA]</scope>
    <source>
        <strain evidence="2 3">DJ34</strain>
    </source>
</reference>
<dbReference type="OrthoDB" id="6614079at2"/>
<keyword evidence="1" id="KW-0472">Membrane</keyword>
<evidence type="ECO:0000313" key="3">
    <source>
        <dbReference type="Proteomes" id="UP000037315"/>
    </source>
</evidence>